<protein>
    <submittedName>
        <fullName evidence="5">Uncharacterized LOC114473450</fullName>
    </submittedName>
</protein>
<name>A0A8C5GX67_GOUWI</name>
<dbReference type="Pfam" id="PF13613">
    <property type="entry name" value="HTH_Tnp_4"/>
    <property type="match status" value="1"/>
</dbReference>
<organism evidence="5 6">
    <name type="scientific">Gouania willdenowi</name>
    <name type="common">Blunt-snouted clingfish</name>
    <name type="synonym">Lepadogaster willdenowi</name>
    <dbReference type="NCBI Taxonomy" id="441366"/>
    <lineage>
        <taxon>Eukaryota</taxon>
        <taxon>Metazoa</taxon>
        <taxon>Chordata</taxon>
        <taxon>Craniata</taxon>
        <taxon>Vertebrata</taxon>
        <taxon>Euteleostomi</taxon>
        <taxon>Actinopterygii</taxon>
        <taxon>Neopterygii</taxon>
        <taxon>Teleostei</taxon>
        <taxon>Neoteleostei</taxon>
        <taxon>Acanthomorphata</taxon>
        <taxon>Ovalentaria</taxon>
        <taxon>Blenniimorphae</taxon>
        <taxon>Blenniiformes</taxon>
        <taxon>Gobiesocoidei</taxon>
        <taxon>Gobiesocidae</taxon>
        <taxon>Gobiesocinae</taxon>
        <taxon>Gouania</taxon>
    </lineage>
</organism>
<gene>
    <name evidence="5" type="primary">LOC114473450</name>
</gene>
<accession>A0A8C5GX67</accession>
<dbReference type="PANTHER" id="PTHR23080">
    <property type="entry name" value="THAP DOMAIN PROTEIN"/>
    <property type="match status" value="1"/>
</dbReference>
<reference evidence="5" key="3">
    <citation type="submission" date="2025-09" db="UniProtKB">
        <authorList>
            <consortium name="Ensembl"/>
        </authorList>
    </citation>
    <scope>IDENTIFICATION</scope>
</reference>
<reference evidence="5" key="2">
    <citation type="submission" date="2025-08" db="UniProtKB">
        <authorList>
            <consortium name="Ensembl"/>
        </authorList>
    </citation>
    <scope>IDENTIFICATION</scope>
</reference>
<dbReference type="InterPro" id="IPR027806">
    <property type="entry name" value="HARBI1_dom"/>
</dbReference>
<evidence type="ECO:0000256" key="2">
    <source>
        <dbReference type="ARBA" id="ARBA00022723"/>
    </source>
</evidence>
<keyword evidence="6" id="KW-1185">Reference proteome</keyword>
<feature type="domain" description="DDE Tnp4" evidence="3">
    <location>
        <begin position="315"/>
        <end position="482"/>
    </location>
</feature>
<proteinExistence type="predicted"/>
<reference evidence="5" key="1">
    <citation type="submission" date="2020-06" db="EMBL/GenBank/DDBJ databases">
        <authorList>
            <consortium name="Wellcome Sanger Institute Data Sharing"/>
        </authorList>
    </citation>
    <scope>NUCLEOTIDE SEQUENCE [LARGE SCALE GENOMIC DNA]</scope>
</reference>
<dbReference type="Proteomes" id="UP000694680">
    <property type="component" value="Chromosome 12"/>
</dbReference>
<evidence type="ECO:0000259" key="3">
    <source>
        <dbReference type="Pfam" id="PF13359"/>
    </source>
</evidence>
<evidence type="ECO:0000259" key="4">
    <source>
        <dbReference type="Pfam" id="PF13613"/>
    </source>
</evidence>
<dbReference type="AlphaFoldDB" id="A0A8C5GX67"/>
<dbReference type="InterPro" id="IPR027805">
    <property type="entry name" value="Transposase_HTH_dom"/>
</dbReference>
<evidence type="ECO:0000313" key="6">
    <source>
        <dbReference type="Proteomes" id="UP000694680"/>
    </source>
</evidence>
<evidence type="ECO:0000313" key="5">
    <source>
        <dbReference type="Ensembl" id="ENSGWIP00000035951.1"/>
    </source>
</evidence>
<dbReference type="Ensembl" id="ENSGWIT00000039191.1">
    <property type="protein sequence ID" value="ENSGWIP00000035951.1"/>
    <property type="gene ID" value="ENSGWIG00000018566.1"/>
</dbReference>
<evidence type="ECO:0000256" key="1">
    <source>
        <dbReference type="ARBA" id="ARBA00001968"/>
    </source>
</evidence>
<dbReference type="PANTHER" id="PTHR23080:SF63">
    <property type="entry name" value="TICK TRANSPOSON"/>
    <property type="match status" value="1"/>
</dbReference>
<sequence>MVNFCAVFGCSNTAKPGVQKSFFRIPAVITTQGEKTEELSRERRKAWIAALCRADLKTTSLYQYRIFVVFISGSPSKLYYTTSPDWIPTVKMGHDKFKLDLVKNNSDRYQRKTERASKRKRTKVAETQLELQTSLQQVESLPSEAVEDDTLVFESNTVVSTVQTDIGSLQKEMQRLTIENMVLKKEISNHQVTPDAFKDNDEKVKYFTGLPNFLVLMSVFKFVSASLKQNERTSFCEFQQLIMTFMRLRLNMPMSLLSPWFRVSPSTISRTYANVINVMYVKFKCLIHWPEREELQKTMPMDFCKHFKTNVAIIIDCFEIFIERPSNLKATAMTWSSYKHNNTVKYLIGIVPQGVISYISKGWGGGVSDKYLTEHCDLLDKLLPGDTVIADRGFDIADSVESVCAKLVLPASTRGKKGLSALEVEKTRRIAHFRILVERVIGSLREKYTFFNSVIPVDHLICPPGDIPMLDKEVITCCAMINLNESVIPFN</sequence>
<keyword evidence="2" id="KW-0479">Metal-binding</keyword>
<comment type="cofactor">
    <cofactor evidence="1">
        <name>a divalent metal cation</name>
        <dbReference type="ChEBI" id="CHEBI:60240"/>
    </cofactor>
</comment>
<dbReference type="GO" id="GO:0046872">
    <property type="term" value="F:metal ion binding"/>
    <property type="evidence" value="ECO:0007669"/>
    <property type="project" value="UniProtKB-KW"/>
</dbReference>
<dbReference type="Pfam" id="PF13359">
    <property type="entry name" value="DDE_Tnp_4"/>
    <property type="match status" value="1"/>
</dbReference>
<feature type="domain" description="Transposase Helix-turn-helix" evidence="4">
    <location>
        <begin position="238"/>
        <end position="284"/>
    </location>
</feature>